<dbReference type="FunFam" id="3.40.50.300:FF:001301">
    <property type="entry name" value="Structural maintenance of chromosomes 5"/>
    <property type="match status" value="1"/>
</dbReference>
<feature type="coiled-coil region" evidence="10">
    <location>
        <begin position="166"/>
        <end position="399"/>
    </location>
</feature>
<keyword evidence="9" id="KW-0539">Nucleus</keyword>
<dbReference type="SUPFAM" id="SSF52540">
    <property type="entry name" value="P-loop containing nucleoside triphosphate hydrolases"/>
    <property type="match status" value="2"/>
</dbReference>
<keyword evidence="7" id="KW-0067">ATP-binding</keyword>
<evidence type="ECO:0000256" key="2">
    <source>
        <dbReference type="ARBA" id="ARBA00004286"/>
    </source>
</evidence>
<evidence type="ECO:0000256" key="10">
    <source>
        <dbReference type="SAM" id="Coils"/>
    </source>
</evidence>
<evidence type="ECO:0000256" key="1">
    <source>
        <dbReference type="ARBA" id="ARBA00004123"/>
    </source>
</evidence>
<dbReference type="PANTHER" id="PTHR45916:SF1">
    <property type="entry name" value="STRUCTURAL MAINTENANCE OF CHROMOSOMES PROTEIN 5"/>
    <property type="match status" value="1"/>
</dbReference>
<keyword evidence="6" id="KW-0547">Nucleotide-binding</keyword>
<evidence type="ECO:0000313" key="12">
    <source>
        <dbReference type="EMBL" id="KAA8914767.1"/>
    </source>
</evidence>
<evidence type="ECO:0000313" key="13">
    <source>
        <dbReference type="Proteomes" id="UP000761534"/>
    </source>
</evidence>
<dbReference type="AlphaFoldDB" id="A0A642V5E5"/>
<dbReference type="GO" id="GO:0005634">
    <property type="term" value="C:nucleus"/>
    <property type="evidence" value="ECO:0007669"/>
    <property type="project" value="UniProtKB-SubCell"/>
</dbReference>
<keyword evidence="13" id="KW-1185">Reference proteome</keyword>
<comment type="similarity">
    <text evidence="3">Belongs to the SMC family. SMC5 subfamily.</text>
</comment>
<evidence type="ECO:0000256" key="6">
    <source>
        <dbReference type="ARBA" id="ARBA00022741"/>
    </source>
</evidence>
<dbReference type="GO" id="GO:0007059">
    <property type="term" value="P:chromosome segregation"/>
    <property type="evidence" value="ECO:0007669"/>
    <property type="project" value="UniProtKB-ARBA"/>
</dbReference>
<dbReference type="PANTHER" id="PTHR45916">
    <property type="entry name" value="STRUCTURAL MAINTENANCE OF CHROMOSOMES PROTEIN 5"/>
    <property type="match status" value="1"/>
</dbReference>
<evidence type="ECO:0000256" key="5">
    <source>
        <dbReference type="ARBA" id="ARBA00022454"/>
    </source>
</evidence>
<dbReference type="InterPro" id="IPR003395">
    <property type="entry name" value="RecF/RecN/SMC_N"/>
</dbReference>
<dbReference type="InterPro" id="IPR027417">
    <property type="entry name" value="P-loop_NTPase"/>
</dbReference>
<dbReference type="GO" id="GO:0030915">
    <property type="term" value="C:Smc5-Smc6 complex"/>
    <property type="evidence" value="ECO:0007669"/>
    <property type="project" value="UniProtKB-ARBA"/>
</dbReference>
<dbReference type="VEuPathDB" id="FungiDB:TRICI_002843"/>
<protein>
    <recommendedName>
        <fullName evidence="4">Structural maintenance of chromosomes protein 5</fullName>
    </recommendedName>
</protein>
<dbReference type="EMBL" id="SWFS01000194">
    <property type="protein sequence ID" value="KAA8914767.1"/>
    <property type="molecule type" value="Genomic_DNA"/>
</dbReference>
<dbReference type="Proteomes" id="UP000761534">
    <property type="component" value="Unassembled WGS sequence"/>
</dbReference>
<name>A0A642V5E5_9ASCO</name>
<keyword evidence="8 10" id="KW-0175">Coiled coil</keyword>
<dbReference type="Gene3D" id="3.40.50.300">
    <property type="entry name" value="P-loop containing nucleotide triphosphate hydrolases"/>
    <property type="match status" value="2"/>
</dbReference>
<comment type="subcellular location">
    <subcellularLocation>
        <location evidence="2">Chromosome</location>
    </subcellularLocation>
    <subcellularLocation>
        <location evidence="1">Nucleus</location>
    </subcellularLocation>
</comment>
<organism evidence="12 13">
    <name type="scientific">Trichomonascus ciferrii</name>
    <dbReference type="NCBI Taxonomy" id="44093"/>
    <lineage>
        <taxon>Eukaryota</taxon>
        <taxon>Fungi</taxon>
        <taxon>Dikarya</taxon>
        <taxon>Ascomycota</taxon>
        <taxon>Saccharomycotina</taxon>
        <taxon>Dipodascomycetes</taxon>
        <taxon>Dipodascales</taxon>
        <taxon>Trichomonascaceae</taxon>
        <taxon>Trichomonascus</taxon>
        <taxon>Trichomonascus ciferrii complex</taxon>
    </lineage>
</organism>
<feature type="coiled-coil region" evidence="10">
    <location>
        <begin position="624"/>
        <end position="713"/>
    </location>
</feature>
<dbReference type="Pfam" id="PF02463">
    <property type="entry name" value="SMC_N"/>
    <property type="match status" value="1"/>
</dbReference>
<dbReference type="GO" id="GO:0005524">
    <property type="term" value="F:ATP binding"/>
    <property type="evidence" value="ECO:0007669"/>
    <property type="project" value="UniProtKB-KW"/>
</dbReference>
<dbReference type="GO" id="GO:0003697">
    <property type="term" value="F:single-stranded DNA binding"/>
    <property type="evidence" value="ECO:0007669"/>
    <property type="project" value="TreeGrafter"/>
</dbReference>
<evidence type="ECO:0000256" key="3">
    <source>
        <dbReference type="ARBA" id="ARBA00010171"/>
    </source>
</evidence>
<evidence type="ECO:0000256" key="4">
    <source>
        <dbReference type="ARBA" id="ARBA00018687"/>
    </source>
</evidence>
<sequence length="1060" mass="121913">MKNFVTYSDIEYFLSNSLNMIIGPNGTGKSTFVSALCLGLMGKPDVLGRAKTVNEYIKNGENEAIIEIELQGLPGKASPVIKRVINRDKGTSWFINNTGVTQKEVAKAIQKYNIQVDNLCQFLPQDKVASFAQSTPENLLLSTERAIGPANMVEQHMELTRLSQALADLSGNVDTEVEKLEKLEEEHRAQEEQINGIRDLEQQKEKKTLLEHTLPYAEYEALRNKYRGLKTQEDDIQKEYAEAQENNRPFVDMEAASKEKAELCRRKVHEAEKELQAAQSKVEQKLRQVEKQQDELDEQQSRYNAIGRTEKNYDREIKALREKCDTCREKLEQAEQTPVEEEKIKAIGNEIEQIKVQWRELQAQKDSAKNKRNEAGGIYQRAEQERTNVQRKLDQVDSVLSKKLGRLEQVGRDCNCRDLADKTGNVLKLLEKYKANFNKEVLEPPVLSVKVKDEHLLKHLDSGINWWSMWTFTCQTDEDYATFGKLILDEHQVNVRANVYARSGKLKPADHPRPLSSQQLREYGFDGYLIDALEGPEGVLNMLCHEDFIHSTPYCRGDAPSGLESRLRRPDPSGKLLIRKFVDQRYVVNISRSQYGNRSINTSSEPANAYMPRHFNVGVEFSNAAELQSLKERLAKAVEEVKKAQHQIQVTGEEVKQYEGQLEELRPRIQDLKKEKIQLEEHKRSIMAIRQKLKAYEDDLKKKETQRPDFQAEKLQLKQRLDSLTKSLVDPVTSIHKILQAQIVQEQEMFRQRLEQKTLESEVLEFRRLSREGLEELIQKRNDVKAEMTDLANEIRSLKEKVREIPEEFVEAVKQKAAEVGPEEIKVELENVSASIELASTHVGDYQRTMERFNKRAETIEVLRRRVNENKTEVDSLTERIEEIRSVWEPCLDQLIADVSQRFKNAFNSIGCNGEVKLRKNEKYYSQWAIEIMVSFRENMPLQQLTGQRQSGGERAVSTVLYLMALQEFANSPFRVVDEINQGMDPVNERMVHNKMVDVACKSSTSQYFLVTPKLLPDLHYARKMGISCIFSGPMVADFRGVSLEAKTVANRMKQLLADD</sequence>
<reference evidence="12" key="1">
    <citation type="journal article" date="2019" name="G3 (Bethesda)">
        <title>Genome Assemblies of Two Rare Opportunistic Yeast Pathogens: Diutina rugosa (syn. Candida rugosa) and Trichomonascus ciferrii (syn. Candida ciferrii).</title>
        <authorList>
            <person name="Mixao V."/>
            <person name="Saus E."/>
            <person name="Hansen A.P."/>
            <person name="Lass-Florl C."/>
            <person name="Gabaldon T."/>
        </authorList>
    </citation>
    <scope>NUCLEOTIDE SEQUENCE</scope>
    <source>
        <strain evidence="12">CBS 4856</strain>
    </source>
</reference>
<gene>
    <name evidence="12" type="ORF">TRICI_002843</name>
</gene>
<dbReference type="GO" id="GO:0000724">
    <property type="term" value="P:double-strand break repair via homologous recombination"/>
    <property type="evidence" value="ECO:0007669"/>
    <property type="project" value="TreeGrafter"/>
</dbReference>
<feature type="coiled-coil region" evidence="10">
    <location>
        <begin position="774"/>
        <end position="808"/>
    </location>
</feature>
<evidence type="ECO:0000256" key="8">
    <source>
        <dbReference type="ARBA" id="ARBA00023054"/>
    </source>
</evidence>
<evidence type="ECO:0000256" key="9">
    <source>
        <dbReference type="ARBA" id="ARBA00023242"/>
    </source>
</evidence>
<evidence type="ECO:0000256" key="7">
    <source>
        <dbReference type="ARBA" id="ARBA00022840"/>
    </source>
</evidence>
<proteinExistence type="inferred from homology"/>
<dbReference type="OrthoDB" id="10254973at2759"/>
<feature type="domain" description="RecF/RecN/SMC N-terminal" evidence="11">
    <location>
        <begin position="2"/>
        <end position="1012"/>
    </location>
</feature>
<feature type="coiled-coil region" evidence="10">
    <location>
        <begin position="860"/>
        <end position="887"/>
    </location>
</feature>
<comment type="caution">
    <text evidence="12">The sequence shown here is derived from an EMBL/GenBank/DDBJ whole genome shotgun (WGS) entry which is preliminary data.</text>
</comment>
<accession>A0A642V5E5</accession>
<keyword evidence="5" id="KW-0158">Chromosome</keyword>
<evidence type="ECO:0000259" key="11">
    <source>
        <dbReference type="Pfam" id="PF02463"/>
    </source>
</evidence>